<proteinExistence type="predicted"/>
<reference evidence="1" key="1">
    <citation type="submission" date="2015-12" db="EMBL/GenBank/DDBJ databases">
        <title>Gene expression during late stages of embryo sac development: a critical building block for successful pollen-pistil interactions.</title>
        <authorList>
            <person name="Liu Y."/>
            <person name="Joly V."/>
            <person name="Sabar M."/>
            <person name="Matton D.P."/>
        </authorList>
    </citation>
    <scope>NUCLEOTIDE SEQUENCE</scope>
</reference>
<dbReference type="EMBL" id="GEDG01020086">
    <property type="protein sequence ID" value="JAP19409.1"/>
    <property type="molecule type" value="Transcribed_RNA"/>
</dbReference>
<dbReference type="PROSITE" id="PS51257">
    <property type="entry name" value="PROKAR_LIPOPROTEIN"/>
    <property type="match status" value="1"/>
</dbReference>
<sequence>MSAYLIKKNSQPNFSYLIGGTSCLYSVEIAPQYKSIEYTLKTWIPLRNNVKFVLGVGIFYL</sequence>
<dbReference type="AlphaFoldDB" id="A0A0V0HG17"/>
<accession>A0A0V0HG17</accession>
<protein>
    <submittedName>
        <fullName evidence="1">Putative ovule protein</fullName>
    </submittedName>
</protein>
<organism evidence="1">
    <name type="scientific">Solanum chacoense</name>
    <name type="common">Chaco potato</name>
    <dbReference type="NCBI Taxonomy" id="4108"/>
    <lineage>
        <taxon>Eukaryota</taxon>
        <taxon>Viridiplantae</taxon>
        <taxon>Streptophyta</taxon>
        <taxon>Embryophyta</taxon>
        <taxon>Tracheophyta</taxon>
        <taxon>Spermatophyta</taxon>
        <taxon>Magnoliopsida</taxon>
        <taxon>eudicotyledons</taxon>
        <taxon>Gunneridae</taxon>
        <taxon>Pentapetalae</taxon>
        <taxon>asterids</taxon>
        <taxon>lamiids</taxon>
        <taxon>Solanales</taxon>
        <taxon>Solanaceae</taxon>
        <taxon>Solanoideae</taxon>
        <taxon>Solaneae</taxon>
        <taxon>Solanum</taxon>
    </lineage>
</organism>
<name>A0A0V0HG17_SOLCH</name>
<evidence type="ECO:0000313" key="1">
    <source>
        <dbReference type="EMBL" id="JAP19409.1"/>
    </source>
</evidence>